<organism evidence="2 3">
    <name type="scientific">Aquipseudomonas campi</name>
    <dbReference type="NCBI Taxonomy" id="2731681"/>
    <lineage>
        <taxon>Bacteria</taxon>
        <taxon>Pseudomonadati</taxon>
        <taxon>Pseudomonadota</taxon>
        <taxon>Gammaproteobacteria</taxon>
        <taxon>Pseudomonadales</taxon>
        <taxon>Pseudomonadaceae</taxon>
        <taxon>Aquipseudomonas</taxon>
    </lineage>
</organism>
<dbReference type="AlphaFoldDB" id="A0A6M8FT45"/>
<evidence type="ECO:0008006" key="4">
    <source>
        <dbReference type="Google" id="ProtNLM"/>
    </source>
</evidence>
<gene>
    <name evidence="2" type="ORF">HNE05_11705</name>
</gene>
<feature type="signal peptide" evidence="1">
    <location>
        <begin position="1"/>
        <end position="20"/>
    </location>
</feature>
<evidence type="ECO:0000313" key="2">
    <source>
        <dbReference type="EMBL" id="QKE63988.1"/>
    </source>
</evidence>
<dbReference type="KEGG" id="pcam:HNE05_11705"/>
<evidence type="ECO:0000256" key="1">
    <source>
        <dbReference type="SAM" id="SignalP"/>
    </source>
</evidence>
<dbReference type="Proteomes" id="UP000501379">
    <property type="component" value="Chromosome"/>
</dbReference>
<keyword evidence="3" id="KW-1185">Reference proteome</keyword>
<sequence>MNRIFTLLLTALLLNLTGCATYSHDDLTPVKQWPPVATSDAKPSLYLKVEGQHLFNGNPTGANLDQAKLAAFVLKEYQSSQQFERVTLEQQTSDIYATVQITNHERGSMVGAFITGFTLFVIPGKYDNTLTMETVFKDGQGKVLGRVEKEETTTTWMQLLLIFALPFNESLDNVLTQLARSSLEDAVQQGLLTAQ</sequence>
<name>A0A6M8FT45_9GAMM</name>
<protein>
    <recommendedName>
        <fullName evidence="4">Lipoprotein</fullName>
    </recommendedName>
</protein>
<keyword evidence="1" id="KW-0732">Signal</keyword>
<reference evidence="2" key="1">
    <citation type="submission" date="2020-07" db="EMBL/GenBank/DDBJ databases">
        <title>Nitrate ammonifying Pseudomonas campi sp. nov. isolated from German agricultural grassland.</title>
        <authorList>
            <person name="Timsy T."/>
            <person name="Ulrich A."/>
            <person name="Spanner T."/>
            <person name="Foesel B."/>
            <person name="Kolb S."/>
            <person name="Horn M.A."/>
            <person name="Behrendt U."/>
        </authorList>
    </citation>
    <scope>NUCLEOTIDE SEQUENCE</scope>
    <source>
        <strain evidence="2">S1-A32-2</strain>
    </source>
</reference>
<evidence type="ECO:0000313" key="3">
    <source>
        <dbReference type="Proteomes" id="UP000501379"/>
    </source>
</evidence>
<dbReference type="EMBL" id="CP053697">
    <property type="protein sequence ID" value="QKE63988.1"/>
    <property type="molecule type" value="Genomic_DNA"/>
</dbReference>
<dbReference type="RefSeq" id="WP_173208501.1">
    <property type="nucleotide sequence ID" value="NZ_CP053697.2"/>
</dbReference>
<accession>A0A6M8FT45</accession>
<feature type="chain" id="PRO_5026997572" description="Lipoprotein" evidence="1">
    <location>
        <begin position="21"/>
        <end position="195"/>
    </location>
</feature>
<proteinExistence type="predicted"/>